<evidence type="ECO:0000313" key="5">
    <source>
        <dbReference type="Proteomes" id="UP001596250"/>
    </source>
</evidence>
<gene>
    <name evidence="4" type="ORF">ACFPXP_06810</name>
</gene>
<dbReference type="SUPFAM" id="SSF52540">
    <property type="entry name" value="P-loop containing nucleoside triphosphate hydrolases"/>
    <property type="match status" value="2"/>
</dbReference>
<proteinExistence type="predicted"/>
<evidence type="ECO:0000313" key="4">
    <source>
        <dbReference type="EMBL" id="MFC5986141.1"/>
    </source>
</evidence>
<dbReference type="Proteomes" id="UP001596250">
    <property type="component" value="Unassembled WGS sequence"/>
</dbReference>
<evidence type="ECO:0000256" key="1">
    <source>
        <dbReference type="ARBA" id="ARBA00022741"/>
    </source>
</evidence>
<protein>
    <submittedName>
        <fullName evidence="4">ATPase domain-containing protein</fullName>
    </submittedName>
</protein>
<dbReference type="InterPro" id="IPR010624">
    <property type="entry name" value="KaiC_dom"/>
</dbReference>
<evidence type="ECO:0000259" key="3">
    <source>
        <dbReference type="PROSITE" id="PS51146"/>
    </source>
</evidence>
<name>A0ABW1IM71_9BACL</name>
<evidence type="ECO:0000256" key="2">
    <source>
        <dbReference type="ARBA" id="ARBA00022840"/>
    </source>
</evidence>
<dbReference type="InterPro" id="IPR014774">
    <property type="entry name" value="KaiC-like_dom"/>
</dbReference>
<dbReference type="PROSITE" id="PS51146">
    <property type="entry name" value="KAIC"/>
    <property type="match status" value="1"/>
</dbReference>
<feature type="domain" description="KaiC" evidence="3">
    <location>
        <begin position="3"/>
        <end position="237"/>
    </location>
</feature>
<dbReference type="Gene3D" id="3.40.50.300">
    <property type="entry name" value="P-loop containing nucleotide triphosphate hydrolases"/>
    <property type="match status" value="2"/>
</dbReference>
<reference evidence="5" key="1">
    <citation type="journal article" date="2019" name="Int. J. Syst. Evol. Microbiol.">
        <title>The Global Catalogue of Microorganisms (GCM) 10K type strain sequencing project: providing services to taxonomists for standard genome sequencing and annotation.</title>
        <authorList>
            <consortium name="The Broad Institute Genomics Platform"/>
            <consortium name="The Broad Institute Genome Sequencing Center for Infectious Disease"/>
            <person name="Wu L."/>
            <person name="Ma J."/>
        </authorList>
    </citation>
    <scope>NUCLEOTIDE SEQUENCE [LARGE SCALE GENOMIC DNA]</scope>
    <source>
        <strain evidence="5">CCM 8749</strain>
    </source>
</reference>
<dbReference type="PRINTS" id="PR01874">
    <property type="entry name" value="DNAREPAIRADA"/>
</dbReference>
<comment type="caution">
    <text evidence="4">The sequence shown here is derived from an EMBL/GenBank/DDBJ whole genome shotgun (WGS) entry which is preliminary data.</text>
</comment>
<dbReference type="EMBL" id="JBHSQV010000036">
    <property type="protein sequence ID" value="MFC5986141.1"/>
    <property type="molecule type" value="Genomic_DNA"/>
</dbReference>
<dbReference type="Pfam" id="PF06745">
    <property type="entry name" value="ATPase"/>
    <property type="match status" value="1"/>
</dbReference>
<keyword evidence="1" id="KW-0547">Nucleotide-binding</keyword>
<dbReference type="PANTHER" id="PTHR43637">
    <property type="entry name" value="UPF0273 PROTEIN TM_0370"/>
    <property type="match status" value="1"/>
</dbReference>
<accession>A0ABW1IM71</accession>
<keyword evidence="5" id="KW-1185">Reference proteome</keyword>
<keyword evidence="2" id="KW-0067">ATP-binding</keyword>
<dbReference type="InterPro" id="IPR027417">
    <property type="entry name" value="P-loop_NTPase"/>
</dbReference>
<organism evidence="4 5">
    <name type="scientific">Marinicrinis lubricantis</name>
    <dbReference type="NCBI Taxonomy" id="2086470"/>
    <lineage>
        <taxon>Bacteria</taxon>
        <taxon>Bacillati</taxon>
        <taxon>Bacillota</taxon>
        <taxon>Bacilli</taxon>
        <taxon>Bacillales</taxon>
        <taxon>Paenibacillaceae</taxon>
    </lineage>
</organism>
<dbReference type="RefSeq" id="WP_379893474.1">
    <property type="nucleotide sequence ID" value="NZ_CBCSCT010000001.1"/>
</dbReference>
<sequence>MEKHITTGIEGLDSILSGGFPEGAAVVVEGAPGTGKTTMGLQFLYDGAVNHEQGGIYITFEELPNQIYADAQSFGWDLRTLERSNQLRIVCISPELLMKEIVVQDGFFEQMVDEIGCRRLVIDSISLLRYGAENDEMLRKTIYGFRNILRKLNITSMFIREQTYDTPHLVPFENYVVDGVIRLELKPLMNKYRKRTLEVLKMRGTRITEGEHNIKFMSNGIHLAPLFSMVEDKILSENTDNISTGIPSLDGLLSGGLPQGSVFILDTNSKANYQYLLNSIYFEQLRRGNRVLSLIPGSSSVNLIRQNAELYDISLDEMVKQDRVFFIDPFDRVEQHQYGDAVFKMNGMSEIEYEQVITNTLAPKILEDSKKGQHWFVYYDLNTIFSTRGIDFVKRFFAEEAARARSTGTTILALCNFSEILPEVSSFLERVGNGVIRTWVDGNYQYLQITKSPTGQMSAPHMIESISEKPFIRLV</sequence>